<gene>
    <name evidence="1" type="ORF">AVDCRST_MAG48-1510</name>
</gene>
<accession>A0A6J4KE69</accession>
<dbReference type="AlphaFoldDB" id="A0A6J4KE69"/>
<name>A0A6J4KE69_9ACTN</name>
<dbReference type="Gene3D" id="3.40.50.720">
    <property type="entry name" value="NAD(P)-binding Rossmann-like Domain"/>
    <property type="match status" value="1"/>
</dbReference>
<reference evidence="1" key="1">
    <citation type="submission" date="2020-02" db="EMBL/GenBank/DDBJ databases">
        <authorList>
            <person name="Meier V. D."/>
        </authorList>
    </citation>
    <scope>NUCLEOTIDE SEQUENCE</scope>
    <source>
        <strain evidence="1">AVDCRST_MAG48</strain>
    </source>
</reference>
<evidence type="ECO:0008006" key="2">
    <source>
        <dbReference type="Google" id="ProtNLM"/>
    </source>
</evidence>
<sequence length="333" mass="35408">MRLLVLGGGGFLGDHAVAEALAAGHDVTVLSRSGKAPVAGVEVLTGDRQGDLSALRGREWDGVFDTFDDTAPGAPAVRTTARLLSGAVGGYAYISGMSVYAPGGPAVPDEDAPLRVEGVEPVTDRLQERSLAKLAGEAAVTEEFDGVALFPRVGIMVGPRSTRFTYWPLRLAAARDGRLPRRVLVPGDPARPVQFSDARDIARWSTAMLAAGRGGTFNTVGPGRTESLAEVLDACLLAVGAGPDDVELVVVRHEKLLRGQLIDVDEEERPLWYPEDQICQDAVDSGRAVAAGLAFRPTVATAAETWRWAEDAGSTEAADFVEREQGILRAWRR</sequence>
<dbReference type="SUPFAM" id="SSF51735">
    <property type="entry name" value="NAD(P)-binding Rossmann-fold domains"/>
    <property type="match status" value="1"/>
</dbReference>
<evidence type="ECO:0000313" key="1">
    <source>
        <dbReference type="EMBL" id="CAA9303412.1"/>
    </source>
</evidence>
<proteinExistence type="predicted"/>
<organism evidence="1">
    <name type="scientific">uncultured Friedmanniella sp</name>
    <dbReference type="NCBI Taxonomy" id="335381"/>
    <lineage>
        <taxon>Bacteria</taxon>
        <taxon>Bacillati</taxon>
        <taxon>Actinomycetota</taxon>
        <taxon>Actinomycetes</taxon>
        <taxon>Propionibacteriales</taxon>
        <taxon>Nocardioidaceae</taxon>
        <taxon>Friedmanniella</taxon>
        <taxon>environmental samples</taxon>
    </lineage>
</organism>
<dbReference type="EMBL" id="CADCTS010000221">
    <property type="protein sequence ID" value="CAA9303412.1"/>
    <property type="molecule type" value="Genomic_DNA"/>
</dbReference>
<dbReference type="InterPro" id="IPR036291">
    <property type="entry name" value="NAD(P)-bd_dom_sf"/>
</dbReference>
<protein>
    <recommendedName>
        <fullName evidence="2">NAD-dependent epimerase/dehydratase domain-containing protein</fullName>
    </recommendedName>
</protein>